<dbReference type="PANTHER" id="PTHR22683">
    <property type="entry name" value="SPORULATION PROTEIN RELATED"/>
    <property type="match status" value="1"/>
</dbReference>
<dbReference type="Proteomes" id="UP001519332">
    <property type="component" value="Unassembled WGS sequence"/>
</dbReference>
<dbReference type="NCBIfam" id="TIGR03925">
    <property type="entry name" value="T7SS_EccC_b"/>
    <property type="match status" value="1"/>
</dbReference>
<dbReference type="InterPro" id="IPR003593">
    <property type="entry name" value="AAA+_ATPase"/>
</dbReference>
<evidence type="ECO:0000313" key="6">
    <source>
        <dbReference type="EMBL" id="MBP2325668.1"/>
    </source>
</evidence>
<dbReference type="EMBL" id="JAGINW010000001">
    <property type="protein sequence ID" value="MBP2325668.1"/>
    <property type="molecule type" value="Genomic_DNA"/>
</dbReference>
<feature type="binding site" evidence="4">
    <location>
        <begin position="1222"/>
        <end position="1229"/>
    </location>
    <ligand>
        <name>ATP</name>
        <dbReference type="ChEBI" id="CHEBI:30616"/>
    </ligand>
</feature>
<dbReference type="InterPro" id="IPR023837">
    <property type="entry name" value="EccCb-like_Actinobacteria"/>
</dbReference>
<dbReference type="NCBIfam" id="NF047832">
    <property type="entry name" value="caspase_w_EACC1"/>
    <property type="match status" value="1"/>
</dbReference>
<gene>
    <name evidence="6" type="ORF">JOF56_006053</name>
</gene>
<evidence type="ECO:0000256" key="4">
    <source>
        <dbReference type="PROSITE-ProRule" id="PRU00289"/>
    </source>
</evidence>
<feature type="domain" description="FtsK" evidence="5">
    <location>
        <begin position="916"/>
        <end position="1108"/>
    </location>
</feature>
<dbReference type="InterPro" id="IPR027417">
    <property type="entry name" value="P-loop_NTPase"/>
</dbReference>
<dbReference type="InterPro" id="IPR050206">
    <property type="entry name" value="FtsK/SpoIIIE/SftA"/>
</dbReference>
<feature type="domain" description="FtsK" evidence="5">
    <location>
        <begin position="297"/>
        <end position="488"/>
    </location>
</feature>
<organism evidence="6 7">
    <name type="scientific">Kibdelosporangium banguiense</name>
    <dbReference type="NCBI Taxonomy" id="1365924"/>
    <lineage>
        <taxon>Bacteria</taxon>
        <taxon>Bacillati</taxon>
        <taxon>Actinomycetota</taxon>
        <taxon>Actinomycetes</taxon>
        <taxon>Pseudonocardiales</taxon>
        <taxon>Pseudonocardiaceae</taxon>
        <taxon>Kibdelosporangium</taxon>
    </lineage>
</organism>
<protein>
    <submittedName>
        <fullName evidence="6">S-DNA-T family DNA segregation ATPase FtsK/SpoIIIE</fullName>
    </submittedName>
</protein>
<sequence length="1472" mass="161867">MAQPAESRPGRRVALLVATAEYIDQSLRRLRAPTEDARLLRELLLDPNVGGFDEVVIVANESKSGVERELERLFRERAPEDMVLLYLTGHGVKNDYNQLFFATANTDLTRPYSTAVPAVVLQHLVTECQARAKVVLLDCCFSGAFTAGQVQMSGNAVDLDEHLGRGVYVITATNELEYAYEREQLIFDKPQRNSVFTAAVIRALQTGAADLDGDGEISVSELYKYVYDDLRAERVQTPTQSGKLEGHIRIAKARSGRITVGDQQSAPIVGDLLATADTRAALPAPLGVTHLVDRHLGTEVHMDLGGHVRHLAIVGRISSGKSTLIRTLVVGLTAIRDEREVQFYCLDGDGRLNSLGALPHVRALHGTFDPEQPRRLLQHVRSIVDQRRKLFQQMRIPDETTFRLARKRAGILPPGEHADIFLVVDGWEALAEDLPMLADEVKYIAGRGGSFGVHVILSARQWAEIPAKVLSLVRGRIELALDDPAESKIDAALAATLPDDPGWALHADRRFHVALPQLTADADDLELVLAGLRDGTLPSADDDALPWSLPQPVKPDFLRLLGITSLAEYDVRQGWRPRPARERFRIPFGVDQEGRPVELDLKESAMDGMGPHGLCIGATGSGKSEFMRTLVLGLAATHSPANLNFVLVDFKGGATFHGLDALPHVSATITNLQGDLTLVDRMKDALLGEMNRRQELLRAAGNFKNVWEYERARETNVDHVPLPALFIVVDEFSELLSAKPDFIDLFIAIGRLGRSLQMHMLLATQRLEEGKLRGLDSHLSYRIGLRTFSASESRAAIGVPDAYELPSIPGTGYLKFGTEAMTRFTAAYVSGPQTDADTSSPGGGQPLLTEVVRKLAGHGPPAHEVWLPPLDLPDPLDTLLPPLQATEDRGLCSPQFPANGRLRAPVGFVDRPFEQRRDLLWADFSGARGNAAIVGGPQSGKSTLVRTLVMAMALTHTPREVQFYCLDLGGGSLKSLAGLPHVGTVAGRMDHDVARRMIAEITLLITARERLFAEWGIDSMAEFRDRKRAGEFTEDPFGDVFLIVDGWLGFRQEFEALETQVVNLVAVGLSYGVHVVVAANRWAEIRPAVKDLLGSRFELRLGDPSESDIDRRAAVNVPAGRPGRGLTHDKLHFLVALPRIDGSSALVDVGEGVQHATRRVQQCWSGPTASPVRLLPDLMSYDDLLKQDRHRGTRKIPIGVNEDQLAPVYLDFDAEPHFLAFADGESGKTNLLRTIVRGIMERYSEDEVVVLIVDYRRTMLNFMTTGHLLGYAVAPNQLNEMLKDVIESLTKRLPGRDITQEQLKHRSWWSGPELFVIVDDYDLVATSSGNPLLPLQEFLPQAKDVGLHMIVTRRSGGASRALFDPIVGRLKELASPGLVMSGNRDEGVLLGNYRPTPLPPGRGALVTRKSGQQVIHVAWTDPEFVTTTKTWQAQLQELDTALAEGKISAADYRARRDQLLHGATAQETRGQR</sequence>
<feature type="domain" description="FtsK" evidence="5">
    <location>
        <begin position="594"/>
        <end position="794"/>
    </location>
</feature>
<evidence type="ECO:0000256" key="2">
    <source>
        <dbReference type="ARBA" id="ARBA00022741"/>
    </source>
</evidence>
<accession>A0ABS4TMM7</accession>
<dbReference type="Pfam" id="PF00656">
    <property type="entry name" value="Peptidase_C14"/>
    <property type="match status" value="1"/>
</dbReference>
<evidence type="ECO:0000256" key="1">
    <source>
        <dbReference type="ARBA" id="ARBA00022737"/>
    </source>
</evidence>
<dbReference type="InterPro" id="IPR002543">
    <property type="entry name" value="FtsK_dom"/>
</dbReference>
<dbReference type="SUPFAM" id="SSF52129">
    <property type="entry name" value="Caspase-like"/>
    <property type="match status" value="1"/>
</dbReference>
<name>A0ABS4TMM7_9PSEU</name>
<proteinExistence type="predicted"/>
<feature type="binding site" evidence="4">
    <location>
        <begin position="617"/>
        <end position="624"/>
    </location>
    <ligand>
        <name>ATP</name>
        <dbReference type="ChEBI" id="CHEBI:30616"/>
    </ligand>
</feature>
<dbReference type="PROSITE" id="PS50901">
    <property type="entry name" value="FTSK"/>
    <property type="match status" value="4"/>
</dbReference>
<evidence type="ECO:0000259" key="5">
    <source>
        <dbReference type="PROSITE" id="PS50901"/>
    </source>
</evidence>
<dbReference type="InterPro" id="IPR011600">
    <property type="entry name" value="Pept_C14_caspase"/>
</dbReference>
<dbReference type="SMART" id="SM00382">
    <property type="entry name" value="AAA"/>
    <property type="match status" value="3"/>
</dbReference>
<dbReference type="InterPro" id="IPR018247">
    <property type="entry name" value="EF_Hand_1_Ca_BS"/>
</dbReference>
<feature type="domain" description="FtsK" evidence="5">
    <location>
        <begin position="1205"/>
        <end position="1389"/>
    </location>
</feature>
<comment type="caution">
    <text evidence="6">The sequence shown here is derived from an EMBL/GenBank/DDBJ whole genome shotgun (WGS) entry which is preliminary data.</text>
</comment>
<evidence type="ECO:0000256" key="3">
    <source>
        <dbReference type="ARBA" id="ARBA00022840"/>
    </source>
</evidence>
<dbReference type="InterPro" id="IPR029030">
    <property type="entry name" value="Caspase-like_dom_sf"/>
</dbReference>
<feature type="binding site" evidence="4">
    <location>
        <begin position="315"/>
        <end position="322"/>
    </location>
    <ligand>
        <name>ATP</name>
        <dbReference type="ChEBI" id="CHEBI:30616"/>
    </ligand>
</feature>
<dbReference type="Gene3D" id="3.40.50.300">
    <property type="entry name" value="P-loop containing nucleotide triphosphate hydrolases"/>
    <property type="match status" value="4"/>
</dbReference>
<evidence type="ECO:0000313" key="7">
    <source>
        <dbReference type="Proteomes" id="UP001519332"/>
    </source>
</evidence>
<dbReference type="PROSITE" id="PS00018">
    <property type="entry name" value="EF_HAND_1"/>
    <property type="match status" value="1"/>
</dbReference>
<dbReference type="Pfam" id="PF01580">
    <property type="entry name" value="FtsK_SpoIIIE"/>
    <property type="match status" value="3"/>
</dbReference>
<dbReference type="SUPFAM" id="SSF52540">
    <property type="entry name" value="P-loop containing nucleoside triphosphate hydrolases"/>
    <property type="match status" value="4"/>
</dbReference>
<keyword evidence="2 4" id="KW-0547">Nucleotide-binding</keyword>
<keyword evidence="7" id="KW-1185">Reference proteome</keyword>
<feature type="binding site" evidence="4">
    <location>
        <begin position="935"/>
        <end position="942"/>
    </location>
    <ligand>
        <name>ATP</name>
        <dbReference type="ChEBI" id="CHEBI:30616"/>
    </ligand>
</feature>
<dbReference type="Gene3D" id="3.40.50.1460">
    <property type="match status" value="1"/>
</dbReference>
<dbReference type="PANTHER" id="PTHR22683:SF1">
    <property type="entry name" value="TYPE VII SECRETION SYSTEM PROTEIN ESSC"/>
    <property type="match status" value="1"/>
</dbReference>
<reference evidence="6 7" key="1">
    <citation type="submission" date="2021-03" db="EMBL/GenBank/DDBJ databases">
        <title>Sequencing the genomes of 1000 actinobacteria strains.</title>
        <authorList>
            <person name="Klenk H.-P."/>
        </authorList>
    </citation>
    <scope>NUCLEOTIDE SEQUENCE [LARGE SCALE GENOMIC DNA]</scope>
    <source>
        <strain evidence="6 7">DSM 46670</strain>
    </source>
</reference>
<keyword evidence="1" id="KW-0677">Repeat</keyword>
<keyword evidence="3 4" id="KW-0067">ATP-binding</keyword>